<dbReference type="Proteomes" id="UP000593570">
    <property type="component" value="Unassembled WGS sequence"/>
</dbReference>
<evidence type="ECO:0000256" key="1">
    <source>
        <dbReference type="SAM" id="MobiDB-lite"/>
    </source>
</evidence>
<comment type="caution">
    <text evidence="2">The sequence shown here is derived from an EMBL/GenBank/DDBJ whole genome shotgun (WGS) entry which is preliminary data.</text>
</comment>
<gene>
    <name evidence="2" type="ORF">HZS61_017141</name>
</gene>
<dbReference type="AlphaFoldDB" id="A0A8H6GJC2"/>
<feature type="region of interest" description="Disordered" evidence="1">
    <location>
        <begin position="172"/>
        <end position="248"/>
    </location>
</feature>
<protein>
    <submittedName>
        <fullName evidence="2">Uncharacterized protein</fullName>
    </submittedName>
</protein>
<organism evidence="2 3">
    <name type="scientific">Fusarium oxysporum f. sp. conglutinans</name>
    <dbReference type="NCBI Taxonomy" id="100902"/>
    <lineage>
        <taxon>Eukaryota</taxon>
        <taxon>Fungi</taxon>
        <taxon>Dikarya</taxon>
        <taxon>Ascomycota</taxon>
        <taxon>Pezizomycotina</taxon>
        <taxon>Sordariomycetes</taxon>
        <taxon>Hypocreomycetidae</taxon>
        <taxon>Hypocreales</taxon>
        <taxon>Nectriaceae</taxon>
        <taxon>Fusarium</taxon>
        <taxon>Fusarium oxysporum species complex</taxon>
    </lineage>
</organism>
<evidence type="ECO:0000313" key="3">
    <source>
        <dbReference type="Proteomes" id="UP000593570"/>
    </source>
</evidence>
<reference evidence="2 3" key="1">
    <citation type="journal article" date="2020" name="bioRxiv">
        <title>A chromosome-scale genome assembly for the Fusarium oxysporum strain Fo5176 to establish a model Arabidopsis-fungal pathosystem.</title>
        <authorList>
            <person name="Fokkens L."/>
            <person name="Guo L."/>
            <person name="Dora S."/>
            <person name="Wang B."/>
            <person name="Ye K."/>
            <person name="Sanchez-Rodriguez C."/>
            <person name="Croll D."/>
        </authorList>
    </citation>
    <scope>NUCLEOTIDE SEQUENCE [LARGE SCALE GENOMIC DNA]</scope>
    <source>
        <strain evidence="2 3">Fo5176</strain>
    </source>
</reference>
<dbReference type="EMBL" id="JACDXP010000009">
    <property type="protein sequence ID" value="KAF6518767.1"/>
    <property type="molecule type" value="Genomic_DNA"/>
</dbReference>
<feature type="region of interest" description="Disordered" evidence="1">
    <location>
        <begin position="29"/>
        <end position="93"/>
    </location>
</feature>
<feature type="compositionally biased region" description="Polar residues" evidence="1">
    <location>
        <begin position="76"/>
        <end position="87"/>
    </location>
</feature>
<feature type="region of interest" description="Disordered" evidence="1">
    <location>
        <begin position="291"/>
        <end position="311"/>
    </location>
</feature>
<feature type="compositionally biased region" description="Pro residues" evidence="1">
    <location>
        <begin position="172"/>
        <end position="184"/>
    </location>
</feature>
<sequence>MASVALRNQRLDDINEHIPVRTSSLNVNSQANITPTTQSSGFSSIQYPIGHHTPSTSIDASLPPSIKMHPEHEQSAAVNQNTRQSSPGDDYSAETLVPSRMDIEHHLGHPMTADHDMDLYLSDASEDSVDSFVAWKEKRRDGEGLLMKDNYGMSGDGLPGIYEPLPILKAPASPPPIPMIPSEPAPKRPKTPKSPKSPQRPRTRSNKSTPRRTRRSRSRTTTPRRTRQVSTSEDPDSDSFWESDTPVAPGFVSLADLGIDLREIGWDQYGLTEADDAKVDIQTAIKLRKAMEKRKKQQRVDDEGCAADVED</sequence>
<name>A0A8H6GJC2_FUSOX</name>
<accession>A0A8H6GJC2</accession>
<proteinExistence type="predicted"/>
<feature type="compositionally biased region" description="Polar residues" evidence="1">
    <location>
        <begin position="29"/>
        <end position="46"/>
    </location>
</feature>
<evidence type="ECO:0000313" key="2">
    <source>
        <dbReference type="EMBL" id="KAF6518767.1"/>
    </source>
</evidence>
<feature type="compositionally biased region" description="Basic residues" evidence="1">
    <location>
        <begin position="187"/>
        <end position="227"/>
    </location>
</feature>